<sequence>MKSSRRVAVTATAAAFSLALAGCNDSGTDSPDGADVGAEGSGEPVVLYSGRGEDLIQPIIDEFTEQTGIEVEVRYGNTPEMAAQVIQEGDASPADVYLGQDAGSLGAISAEGLFATLPDEILEQVPAEYRAADGSWVGLSGRARVLGYSSASVESSDLPDSIFELTEPEWQGRLGVAPTNASFQSFVTALRVTEGDDVALEWLEGIAGNDPQIYEGNGGIVADLQNDSIDVGLINHYYVYGTAQEEGVEPEDLNVQLHFFTGGDVGGLLNVSGAGLVGEADNEDALALVEFLLGETAQEFFRDDNSEYPVVPDLGQSPHLPALEDLELPDIDLNDLGDLQQTVELISQAGLA</sequence>
<comment type="similarity">
    <text evidence="1">Belongs to the bacterial solute-binding protein 1 family.</text>
</comment>
<comment type="caution">
    <text evidence="6">The sequence shown here is derived from an EMBL/GenBank/DDBJ whole genome shotgun (WGS) entry which is preliminary data.</text>
</comment>
<keyword evidence="7" id="KW-1185">Reference proteome</keyword>
<dbReference type="PANTHER" id="PTHR30006:SF15">
    <property type="entry name" value="IRON-UTILIZATION PERIPLASMIC PROTEIN"/>
    <property type="match status" value="1"/>
</dbReference>
<keyword evidence="4" id="KW-0479">Metal-binding</keyword>
<dbReference type="Gene3D" id="3.40.190.10">
    <property type="entry name" value="Periplasmic binding protein-like II"/>
    <property type="match status" value="2"/>
</dbReference>
<evidence type="ECO:0000256" key="2">
    <source>
        <dbReference type="ARBA" id="ARBA00022496"/>
    </source>
</evidence>
<dbReference type="Pfam" id="PF13343">
    <property type="entry name" value="SBP_bac_6"/>
    <property type="match status" value="1"/>
</dbReference>
<feature type="binding site" evidence="4">
    <location>
        <position position="237"/>
    </location>
    <ligand>
        <name>Fe cation</name>
        <dbReference type="ChEBI" id="CHEBI:24875"/>
    </ligand>
</feature>
<dbReference type="GO" id="GO:0030288">
    <property type="term" value="C:outer membrane-bounded periplasmic space"/>
    <property type="evidence" value="ECO:0007669"/>
    <property type="project" value="TreeGrafter"/>
</dbReference>
<organism evidence="6 7">
    <name type="scientific">Bogoriella caseilytica</name>
    <dbReference type="NCBI Taxonomy" id="56055"/>
    <lineage>
        <taxon>Bacteria</taxon>
        <taxon>Bacillati</taxon>
        <taxon>Actinomycetota</taxon>
        <taxon>Actinomycetes</taxon>
        <taxon>Micrococcales</taxon>
        <taxon>Bogoriellaceae</taxon>
        <taxon>Bogoriella</taxon>
    </lineage>
</organism>
<dbReference type="SUPFAM" id="SSF53850">
    <property type="entry name" value="Periplasmic binding protein-like II"/>
    <property type="match status" value="1"/>
</dbReference>
<dbReference type="OrthoDB" id="9769567at2"/>
<dbReference type="AlphaFoldDB" id="A0A3N2B9X6"/>
<accession>A0A3N2B9X6</accession>
<keyword evidence="4" id="KW-0408">Iron</keyword>
<gene>
    <name evidence="6" type="ORF">EDD31_0291</name>
</gene>
<dbReference type="EMBL" id="RKHK01000001">
    <property type="protein sequence ID" value="ROR71952.1"/>
    <property type="molecule type" value="Genomic_DNA"/>
</dbReference>
<dbReference type="PANTHER" id="PTHR30006">
    <property type="entry name" value="THIAMINE-BINDING PERIPLASMIC PROTEIN-RELATED"/>
    <property type="match status" value="1"/>
</dbReference>
<proteinExistence type="inferred from homology"/>
<dbReference type="RefSeq" id="WP_123302597.1">
    <property type="nucleotide sequence ID" value="NZ_RKHK01000001.1"/>
</dbReference>
<dbReference type="PIRSF" id="PIRSF002825">
    <property type="entry name" value="CfbpA"/>
    <property type="match status" value="1"/>
</dbReference>
<evidence type="ECO:0000256" key="5">
    <source>
        <dbReference type="SAM" id="SignalP"/>
    </source>
</evidence>
<evidence type="ECO:0000256" key="1">
    <source>
        <dbReference type="ARBA" id="ARBA00008520"/>
    </source>
</evidence>
<dbReference type="CDD" id="cd13543">
    <property type="entry name" value="PBP2_Fbp"/>
    <property type="match status" value="1"/>
</dbReference>
<dbReference type="PROSITE" id="PS51257">
    <property type="entry name" value="PROKAR_LIPOPROTEIN"/>
    <property type="match status" value="1"/>
</dbReference>
<feature type="signal peptide" evidence="5">
    <location>
        <begin position="1"/>
        <end position="21"/>
    </location>
</feature>
<keyword evidence="2" id="KW-0813">Transport</keyword>
<dbReference type="GO" id="GO:0006826">
    <property type="term" value="P:iron ion transport"/>
    <property type="evidence" value="ECO:0007669"/>
    <property type="project" value="UniProtKB-KW"/>
</dbReference>
<evidence type="ECO:0000256" key="4">
    <source>
        <dbReference type="PIRSR" id="PIRSR002825-1"/>
    </source>
</evidence>
<name>A0A3N2B9X6_9MICO</name>
<dbReference type="InterPro" id="IPR026045">
    <property type="entry name" value="Ferric-bd"/>
</dbReference>
<keyword evidence="2" id="KW-0410">Iron transport</keyword>
<dbReference type="Proteomes" id="UP000280668">
    <property type="component" value="Unassembled WGS sequence"/>
</dbReference>
<evidence type="ECO:0000313" key="7">
    <source>
        <dbReference type="Proteomes" id="UP000280668"/>
    </source>
</evidence>
<feature type="chain" id="PRO_5039260628" evidence="5">
    <location>
        <begin position="22"/>
        <end position="352"/>
    </location>
</feature>
<protein>
    <submittedName>
        <fullName evidence="6">Iron(III) transport system substrate-binding protein</fullName>
    </submittedName>
</protein>
<keyword evidence="3 5" id="KW-0732">Signal</keyword>
<dbReference type="GO" id="GO:0046872">
    <property type="term" value="F:metal ion binding"/>
    <property type="evidence" value="ECO:0007669"/>
    <property type="project" value="UniProtKB-KW"/>
</dbReference>
<feature type="binding site" evidence="4">
    <location>
        <position position="238"/>
    </location>
    <ligand>
        <name>Fe cation</name>
        <dbReference type="ChEBI" id="CHEBI:24875"/>
    </ligand>
</feature>
<evidence type="ECO:0000313" key="6">
    <source>
        <dbReference type="EMBL" id="ROR71952.1"/>
    </source>
</evidence>
<reference evidence="6 7" key="1">
    <citation type="submission" date="2018-11" db="EMBL/GenBank/DDBJ databases">
        <title>Sequencing the genomes of 1000 actinobacteria strains.</title>
        <authorList>
            <person name="Klenk H.-P."/>
        </authorList>
    </citation>
    <scope>NUCLEOTIDE SEQUENCE [LARGE SCALE GENOMIC DNA]</scope>
    <source>
        <strain evidence="6 7">DSM 11294</strain>
    </source>
</reference>
<keyword evidence="2" id="KW-0406">Ion transport</keyword>
<evidence type="ECO:0000256" key="3">
    <source>
        <dbReference type="ARBA" id="ARBA00022729"/>
    </source>
</evidence>